<keyword evidence="2" id="KW-1185">Reference proteome</keyword>
<dbReference type="RefSeq" id="WP_177245537.1">
    <property type="nucleotide sequence ID" value="NZ_FOQY01000063.1"/>
</dbReference>
<gene>
    <name evidence="1" type="ORF">SAMN05216275_1632</name>
</gene>
<evidence type="ECO:0000313" key="2">
    <source>
        <dbReference type="Proteomes" id="UP000199111"/>
    </source>
</evidence>
<organism evidence="1 2">
    <name type="scientific">Streptosporangium canum</name>
    <dbReference type="NCBI Taxonomy" id="324952"/>
    <lineage>
        <taxon>Bacteria</taxon>
        <taxon>Bacillati</taxon>
        <taxon>Actinomycetota</taxon>
        <taxon>Actinomycetes</taxon>
        <taxon>Streptosporangiales</taxon>
        <taxon>Streptosporangiaceae</taxon>
        <taxon>Streptosporangium</taxon>
    </lineage>
</organism>
<protein>
    <submittedName>
        <fullName evidence="1">Uncharacterized protein</fullName>
    </submittedName>
</protein>
<proteinExistence type="predicted"/>
<evidence type="ECO:0000313" key="1">
    <source>
        <dbReference type="EMBL" id="SFL16634.1"/>
    </source>
</evidence>
<name>A0A1I4FFB4_9ACTN</name>
<sequence length="49" mass="4997">MKTPAQSAALGKFKARLAHLRALDAIGPTEAWLAGVPPGKVVHFAGSTG</sequence>
<dbReference type="EMBL" id="FOQY01000063">
    <property type="protein sequence ID" value="SFL16634.1"/>
    <property type="molecule type" value="Genomic_DNA"/>
</dbReference>
<dbReference type="AlphaFoldDB" id="A0A1I4FFB4"/>
<reference evidence="2" key="1">
    <citation type="submission" date="2016-10" db="EMBL/GenBank/DDBJ databases">
        <authorList>
            <person name="Varghese N."/>
            <person name="Submissions S."/>
        </authorList>
    </citation>
    <scope>NUCLEOTIDE SEQUENCE [LARGE SCALE GENOMIC DNA]</scope>
    <source>
        <strain evidence="2">CGMCC 4.2126</strain>
    </source>
</reference>
<dbReference type="GeneID" id="96304220"/>
<accession>A0A1I4FFB4</accession>
<dbReference type="Proteomes" id="UP000199111">
    <property type="component" value="Unassembled WGS sequence"/>
</dbReference>